<dbReference type="Pfam" id="PF00939">
    <property type="entry name" value="Na_sulph_symp"/>
    <property type="match status" value="1"/>
</dbReference>
<feature type="transmembrane region" description="Helical" evidence="10">
    <location>
        <begin position="328"/>
        <end position="347"/>
    </location>
</feature>
<evidence type="ECO:0000256" key="5">
    <source>
        <dbReference type="ARBA" id="ARBA00022692"/>
    </source>
</evidence>
<feature type="transmembrane region" description="Helical" evidence="10">
    <location>
        <begin position="139"/>
        <end position="158"/>
    </location>
</feature>
<evidence type="ECO:0000313" key="11">
    <source>
        <dbReference type="EMBL" id="TYS64723.1"/>
    </source>
</evidence>
<keyword evidence="8 10" id="KW-0472">Membrane</keyword>
<proteinExistence type="inferred from homology"/>
<feature type="transmembrane region" description="Helical" evidence="10">
    <location>
        <begin position="221"/>
        <end position="240"/>
    </location>
</feature>
<evidence type="ECO:0000313" key="12">
    <source>
        <dbReference type="Proteomes" id="UP000323732"/>
    </source>
</evidence>
<feature type="transmembrane region" description="Helical" evidence="10">
    <location>
        <begin position="367"/>
        <end position="384"/>
    </location>
</feature>
<feature type="transmembrane region" description="Helical" evidence="10">
    <location>
        <begin position="299"/>
        <end position="316"/>
    </location>
</feature>
<evidence type="ECO:0000256" key="9">
    <source>
        <dbReference type="ARBA" id="ARBA00031174"/>
    </source>
</evidence>
<keyword evidence="6" id="KW-0769">Symport</keyword>
<dbReference type="PROSITE" id="PS01271">
    <property type="entry name" value="NA_SULFATE"/>
    <property type="match status" value="1"/>
</dbReference>
<comment type="caution">
    <text evidence="11">The sequence shown here is derived from an EMBL/GenBank/DDBJ whole genome shotgun (WGS) entry which is preliminary data.</text>
</comment>
<feature type="transmembrane region" description="Helical" evidence="10">
    <location>
        <begin position="84"/>
        <end position="102"/>
    </location>
</feature>
<dbReference type="GO" id="GO:0015293">
    <property type="term" value="F:symporter activity"/>
    <property type="evidence" value="ECO:0007669"/>
    <property type="project" value="UniProtKB-KW"/>
</dbReference>
<evidence type="ECO:0000256" key="8">
    <source>
        <dbReference type="ARBA" id="ARBA00023136"/>
    </source>
</evidence>
<dbReference type="Proteomes" id="UP000323732">
    <property type="component" value="Unassembled WGS sequence"/>
</dbReference>
<reference evidence="11 12" key="1">
    <citation type="submission" date="2019-08" db="EMBL/GenBank/DDBJ databases">
        <title>Bacillus genomes from the desert of Cuatro Cienegas, Coahuila.</title>
        <authorList>
            <person name="Olmedo-Alvarez G."/>
        </authorList>
    </citation>
    <scope>NUCLEOTIDE SEQUENCE [LARGE SCALE GENOMIC DNA]</scope>
    <source>
        <strain evidence="11 12">CH37_1T</strain>
    </source>
</reference>
<dbReference type="RefSeq" id="WP_009795606.1">
    <property type="nucleotide sequence ID" value="NZ_JAWPEO010000005.1"/>
</dbReference>
<feature type="transmembrane region" description="Helical" evidence="10">
    <location>
        <begin position="454"/>
        <end position="472"/>
    </location>
</feature>
<feature type="transmembrane region" description="Helical" evidence="10">
    <location>
        <begin position="414"/>
        <end position="433"/>
    </location>
</feature>
<feature type="transmembrane region" description="Helical" evidence="10">
    <location>
        <begin position="391"/>
        <end position="408"/>
    </location>
</feature>
<feature type="transmembrane region" description="Helical" evidence="10">
    <location>
        <begin position="12"/>
        <end position="31"/>
    </location>
</feature>
<dbReference type="PANTHER" id="PTHR10283:SF82">
    <property type="entry name" value="SOLUTE CARRIER FAMILY 13 MEMBER 2"/>
    <property type="match status" value="1"/>
</dbReference>
<keyword evidence="4" id="KW-0813">Transport</keyword>
<dbReference type="InterPro" id="IPR001898">
    <property type="entry name" value="SLC13A/DASS"/>
</dbReference>
<dbReference type="PANTHER" id="PTHR10283">
    <property type="entry name" value="SOLUTE CARRIER FAMILY 13 MEMBER"/>
    <property type="match status" value="1"/>
</dbReference>
<dbReference type="NCBIfam" id="TIGR00785">
    <property type="entry name" value="dass"/>
    <property type="match status" value="1"/>
</dbReference>
<comment type="similarity">
    <text evidence="2">Belongs to the SLC13A/DASS transporter (TC 2.A.47) family. NADC subfamily.</text>
</comment>
<dbReference type="AlphaFoldDB" id="A0A5D4SN75"/>
<feature type="transmembrane region" description="Helical" evidence="10">
    <location>
        <begin position="179"/>
        <end position="209"/>
    </location>
</feature>
<keyword evidence="7 10" id="KW-1133">Transmembrane helix</keyword>
<dbReference type="EMBL" id="VTES01000002">
    <property type="protein sequence ID" value="TYS64723.1"/>
    <property type="molecule type" value="Genomic_DNA"/>
</dbReference>
<evidence type="ECO:0000256" key="1">
    <source>
        <dbReference type="ARBA" id="ARBA00004141"/>
    </source>
</evidence>
<keyword evidence="5 10" id="KW-0812">Transmembrane</keyword>
<evidence type="ECO:0000256" key="3">
    <source>
        <dbReference type="ARBA" id="ARBA00020150"/>
    </source>
</evidence>
<dbReference type="InterPro" id="IPR031312">
    <property type="entry name" value="Na/sul_symport_CS"/>
</dbReference>
<comment type="subcellular location">
    <subcellularLocation>
        <location evidence="1">Membrane</location>
        <topology evidence="1">Multi-pass membrane protein</topology>
    </subcellularLocation>
</comment>
<dbReference type="GO" id="GO:0015141">
    <property type="term" value="F:succinate transmembrane transporter activity"/>
    <property type="evidence" value="ECO:0007669"/>
    <property type="project" value="UniProtKB-ARBA"/>
</dbReference>
<gene>
    <name evidence="11" type="ORF">FZD47_04955</name>
</gene>
<name>A0A5D4SN75_9BACI</name>
<evidence type="ECO:0000256" key="7">
    <source>
        <dbReference type="ARBA" id="ARBA00022989"/>
    </source>
</evidence>
<sequence length="476" mass="52025">MQTEKKNTYSKAKIIGLILGPLSFAAIMFFMDMDPQPKAVLASTAWISIWWITETLPIPATSLLPLILLPISGGLDSGKAASAYGNPIVFMYMGGFIIAIAIEKWNLHKRIALTILSVIGTSSNRIILGVMLATSLLSMWINNTATALMMFPIALALTKQIKADTVLDNKSFDFFSKSIMLSVAYSATIGGLATLVGSIPNAAFAAISAEMLGRTITFSDWLIFALPLTVILLILTYLYITRVQFPVKVSIGDNQQYIKKELQELGPVTYEEKMVAGVFFLTGLLWVLGGLLPETINDSMIGIFGALLLFFIPAKIKKERMLEWEDASKLPWGLLLLFGGGLSLAAAFTESKLTNWIGTQLETLIGYPYFFIVLTLSAIILFLTEIMSNTAVSNMVIPITVGMAYGIGIEPYGLMAAAALASSCAFMLPISTAPNAIVFGSDYIKINDMIKSGFWLNLISLFIIVLAVYYWLPRIF</sequence>
<feature type="transmembrane region" description="Helical" evidence="10">
    <location>
        <begin position="111"/>
        <end position="133"/>
    </location>
</feature>
<dbReference type="GO" id="GO:0005886">
    <property type="term" value="C:plasma membrane"/>
    <property type="evidence" value="ECO:0007669"/>
    <property type="project" value="TreeGrafter"/>
</dbReference>
<accession>A0A5D4SN75</accession>
<evidence type="ECO:0000256" key="2">
    <source>
        <dbReference type="ARBA" id="ARBA00006772"/>
    </source>
</evidence>
<evidence type="ECO:0000256" key="6">
    <source>
        <dbReference type="ARBA" id="ARBA00022847"/>
    </source>
</evidence>
<protein>
    <recommendedName>
        <fullName evidence="3">Sodium-dependent dicarboxylate transporter SdcS</fullName>
    </recommendedName>
    <alternativeName>
        <fullName evidence="9">Na(+)/dicarboxylate symporter</fullName>
    </alternativeName>
</protein>
<evidence type="ECO:0000256" key="4">
    <source>
        <dbReference type="ARBA" id="ARBA00022448"/>
    </source>
</evidence>
<evidence type="ECO:0000256" key="10">
    <source>
        <dbReference type="SAM" id="Phobius"/>
    </source>
</evidence>
<organism evidence="11 12">
    <name type="scientific">Bacillus infantis</name>
    <dbReference type="NCBI Taxonomy" id="324767"/>
    <lineage>
        <taxon>Bacteria</taxon>
        <taxon>Bacillati</taxon>
        <taxon>Bacillota</taxon>
        <taxon>Bacilli</taxon>
        <taxon>Bacillales</taxon>
        <taxon>Bacillaceae</taxon>
        <taxon>Bacillus</taxon>
    </lineage>
</organism>